<organism evidence="1 2">
    <name type="scientific">Melopsittacus undulatus</name>
    <name type="common">Budgerigar</name>
    <name type="synonym">Psittacus undulatus</name>
    <dbReference type="NCBI Taxonomy" id="13146"/>
    <lineage>
        <taxon>Eukaryota</taxon>
        <taxon>Metazoa</taxon>
        <taxon>Chordata</taxon>
        <taxon>Craniata</taxon>
        <taxon>Vertebrata</taxon>
        <taxon>Euteleostomi</taxon>
        <taxon>Archelosauria</taxon>
        <taxon>Archosauria</taxon>
        <taxon>Dinosauria</taxon>
        <taxon>Saurischia</taxon>
        <taxon>Theropoda</taxon>
        <taxon>Coelurosauria</taxon>
        <taxon>Aves</taxon>
        <taxon>Neognathae</taxon>
        <taxon>Neoaves</taxon>
        <taxon>Telluraves</taxon>
        <taxon>Australaves</taxon>
        <taxon>Psittaciformes</taxon>
        <taxon>Psittaculidae</taxon>
        <taxon>Melopsittacus</taxon>
    </lineage>
</organism>
<dbReference type="Proteomes" id="UP000694405">
    <property type="component" value="Chromosome 7"/>
</dbReference>
<sequence>MARKLLQPALCSCNPTSVLLPTSSSPEESHRFRRSRQNTVSSLHMSVALGQTDDRTWTGPCPSAGIRCHWLSHW</sequence>
<dbReference type="Ensembl" id="ENSMUNT00000034248.1">
    <property type="protein sequence ID" value="ENSMUNP00000026745.1"/>
    <property type="gene ID" value="ENSMUNG00000019562.1"/>
</dbReference>
<evidence type="ECO:0000313" key="2">
    <source>
        <dbReference type="Proteomes" id="UP000694405"/>
    </source>
</evidence>
<proteinExistence type="predicted"/>
<dbReference type="AlphaFoldDB" id="A0A8V5FXW8"/>
<evidence type="ECO:0000313" key="1">
    <source>
        <dbReference type="Ensembl" id="ENSMUNP00000026745.1"/>
    </source>
</evidence>
<reference evidence="1" key="1">
    <citation type="submission" date="2020-03" db="EMBL/GenBank/DDBJ databases">
        <title>Melopsittacus undulatus (budgerigar) genome, bMelUnd1, maternal haplotype with Z.</title>
        <authorList>
            <person name="Gedman G."/>
            <person name="Mountcastle J."/>
            <person name="Haase B."/>
            <person name="Formenti G."/>
            <person name="Wright T."/>
            <person name="Apodaca J."/>
            <person name="Pelan S."/>
            <person name="Chow W."/>
            <person name="Rhie A."/>
            <person name="Howe K."/>
            <person name="Fedrigo O."/>
            <person name="Jarvis E.D."/>
        </authorList>
    </citation>
    <scope>NUCLEOTIDE SEQUENCE [LARGE SCALE GENOMIC DNA]</scope>
</reference>
<reference evidence="1" key="3">
    <citation type="submission" date="2025-09" db="UniProtKB">
        <authorList>
            <consortium name="Ensembl"/>
        </authorList>
    </citation>
    <scope>IDENTIFICATION</scope>
</reference>
<keyword evidence="2" id="KW-1185">Reference proteome</keyword>
<reference evidence="1" key="2">
    <citation type="submission" date="2025-08" db="UniProtKB">
        <authorList>
            <consortium name="Ensembl"/>
        </authorList>
    </citation>
    <scope>IDENTIFICATION</scope>
</reference>
<name>A0A8V5FXW8_MELUD</name>
<accession>A0A8V5FXW8</accession>
<protein>
    <submittedName>
        <fullName evidence="1">Uncharacterized protein</fullName>
    </submittedName>
</protein>